<dbReference type="PROSITE" id="PS50005">
    <property type="entry name" value="TPR"/>
    <property type="match status" value="2"/>
</dbReference>
<dbReference type="InterPro" id="IPR002201">
    <property type="entry name" value="Glyco_trans_9"/>
</dbReference>
<dbReference type="EMBL" id="FCOX02000172">
    <property type="protein sequence ID" value="SAL07136.1"/>
    <property type="molecule type" value="Genomic_DNA"/>
</dbReference>
<evidence type="ECO:0000256" key="1">
    <source>
        <dbReference type="PROSITE-ProRule" id="PRU00339"/>
    </source>
</evidence>
<comment type="caution">
    <text evidence="2">The sequence shown here is derived from an EMBL/GenBank/DDBJ whole genome shotgun (WGS) entry which is preliminary data.</text>
</comment>
<name>A0A158ELA0_9BURK</name>
<organism evidence="2 3">
    <name type="scientific">Caballeronia calidae</name>
    <dbReference type="NCBI Taxonomy" id="1777139"/>
    <lineage>
        <taxon>Bacteria</taxon>
        <taxon>Pseudomonadati</taxon>
        <taxon>Pseudomonadota</taxon>
        <taxon>Betaproteobacteria</taxon>
        <taxon>Burkholderiales</taxon>
        <taxon>Burkholderiaceae</taxon>
        <taxon>Caballeronia</taxon>
    </lineage>
</organism>
<dbReference type="InterPro" id="IPR011990">
    <property type="entry name" value="TPR-like_helical_dom_sf"/>
</dbReference>
<dbReference type="SMART" id="SM00028">
    <property type="entry name" value="TPR"/>
    <property type="match status" value="4"/>
</dbReference>
<dbReference type="OrthoDB" id="9814129at2"/>
<dbReference type="SUPFAM" id="SSF53756">
    <property type="entry name" value="UDP-Glycosyltransferase/glycogen phosphorylase"/>
    <property type="match status" value="1"/>
</dbReference>
<dbReference type="GO" id="GO:0016757">
    <property type="term" value="F:glycosyltransferase activity"/>
    <property type="evidence" value="ECO:0007669"/>
    <property type="project" value="InterPro"/>
</dbReference>
<dbReference type="Pfam" id="PF14559">
    <property type="entry name" value="TPR_19"/>
    <property type="match status" value="1"/>
</dbReference>
<keyword evidence="3" id="KW-1185">Reference proteome</keyword>
<protein>
    <submittedName>
        <fullName evidence="2">Tetratricopeptide repeat protein</fullName>
    </submittedName>
</protein>
<dbReference type="Pfam" id="PF13432">
    <property type="entry name" value="TPR_16"/>
    <property type="match status" value="1"/>
</dbReference>
<reference evidence="2" key="1">
    <citation type="submission" date="2016-01" db="EMBL/GenBank/DDBJ databases">
        <authorList>
            <person name="Peeters C."/>
        </authorList>
    </citation>
    <scope>NUCLEOTIDE SEQUENCE</scope>
    <source>
        <strain evidence="2">LMG 29321</strain>
    </source>
</reference>
<feature type="repeat" description="TPR" evidence="1">
    <location>
        <begin position="40"/>
        <end position="73"/>
    </location>
</feature>
<evidence type="ECO:0000313" key="2">
    <source>
        <dbReference type="EMBL" id="SAL07136.1"/>
    </source>
</evidence>
<dbReference type="Gene3D" id="3.40.50.2000">
    <property type="entry name" value="Glycogen Phosphorylase B"/>
    <property type="match status" value="1"/>
</dbReference>
<accession>A0A158ELA0</accession>
<gene>
    <name evidence="2" type="ORF">AWB78_08436</name>
</gene>
<dbReference type="PANTHER" id="PTHR44809">
    <property type="match status" value="1"/>
</dbReference>
<dbReference type="Pfam" id="PF01075">
    <property type="entry name" value="Glyco_transf_9"/>
    <property type="match status" value="1"/>
</dbReference>
<dbReference type="InterPro" id="IPR052943">
    <property type="entry name" value="TMTC_O-mannosyl-trnsfr"/>
</dbReference>
<keyword evidence="1" id="KW-0802">TPR repeat</keyword>
<sequence length="439" mass="49126">MNPNDAGGWNRLGLIALRQHAFCRAQRYLRRAIGCAPGMLEAHVNLGLVLTYQGQFDEAVQILQSMAGAYPRHPALPTNIGLAYMLGGRPQQALPYLRQAVALAPDDARLSFNLACALLALGQWEEGWQWYETRLKMPALVSEPRAMPMWRGESLENKRLLLSAEQGFGDTLQFMRYVPVLAKRGAQIYLSVPPPLVRLARTLEGVHEVITPACSALALDLHCPLPSVPQRLGVRVEEVAGRNHRYLRPEQTDIDTWGARLNTRAGKKLRVGLVWHGSARGDSHDVDLILTDKRRSLSLAQFAPLATVAGVMFVSLQKRTSSDAPEAGAEMFGANWFDPMEEMKDFSDTAAVIDHLDLVISVDTAVAHLAGALNRPVWLLSRLDGCWRWLLEREDSVWYGSMRVFRQQKYGDWTALIERIAAMLKAWVRESSLRTRTKS</sequence>
<dbReference type="RefSeq" id="WP_074173710.1">
    <property type="nucleotide sequence ID" value="NZ_FCOX02000172.1"/>
</dbReference>
<dbReference type="InterPro" id="IPR019734">
    <property type="entry name" value="TPR_rpt"/>
</dbReference>
<feature type="repeat" description="TPR" evidence="1">
    <location>
        <begin position="74"/>
        <end position="107"/>
    </location>
</feature>
<dbReference type="PANTHER" id="PTHR44809:SF1">
    <property type="entry name" value="PROTEIN O-MANNOSYL-TRANSFERASE TMTC1"/>
    <property type="match status" value="1"/>
</dbReference>
<dbReference type="Gene3D" id="1.25.40.10">
    <property type="entry name" value="Tetratricopeptide repeat domain"/>
    <property type="match status" value="1"/>
</dbReference>
<evidence type="ECO:0000313" key="3">
    <source>
        <dbReference type="Proteomes" id="UP000071859"/>
    </source>
</evidence>
<dbReference type="SUPFAM" id="SSF48452">
    <property type="entry name" value="TPR-like"/>
    <property type="match status" value="1"/>
</dbReference>
<dbReference type="AlphaFoldDB" id="A0A158ELA0"/>
<proteinExistence type="predicted"/>
<dbReference type="Proteomes" id="UP000071859">
    <property type="component" value="Unassembled WGS sequence"/>
</dbReference>